<dbReference type="RefSeq" id="WP_099797719.1">
    <property type="nucleotide sequence ID" value="NZ_CP018092.1"/>
</dbReference>
<dbReference type="OrthoDB" id="9807660at2"/>
<dbReference type="Proteomes" id="UP000231057">
    <property type="component" value="Chromosome"/>
</dbReference>
<dbReference type="Gene3D" id="1.50.10.10">
    <property type="match status" value="1"/>
</dbReference>
<dbReference type="InterPro" id="IPR014551">
    <property type="entry name" value="B_Glucosidase_GBA2-typ"/>
</dbReference>
<dbReference type="GO" id="GO:0005975">
    <property type="term" value="P:carbohydrate metabolic process"/>
    <property type="evidence" value="ECO:0007669"/>
    <property type="project" value="InterPro"/>
</dbReference>
<dbReference type="InterPro" id="IPR008928">
    <property type="entry name" value="6-hairpin_glycosidase_sf"/>
</dbReference>
<accession>A0A2D2PZ91</accession>
<reference evidence="4" key="2">
    <citation type="journal article" date="2022" name="Front. Microbiol.">
        <title>Comparative Genomic Analysis Revealed Distinct Molecular Components and Organization of CO2-Concentrating Mechanism in Thermophilic Cyanobacteria.</title>
        <authorList>
            <person name="Tang J."/>
            <person name="Zhou H."/>
            <person name="Yao D."/>
            <person name="Riaz S."/>
            <person name="You D."/>
            <person name="Klepacz-Smolka A."/>
            <person name="Daroch M."/>
        </authorList>
    </citation>
    <scope>NUCLEOTIDE SEQUENCE [LARGE SCALE GENOMIC DNA]</scope>
    <source>
        <strain evidence="4">PCC 6715</strain>
    </source>
</reference>
<keyword evidence="4" id="KW-1185">Reference proteome</keyword>
<dbReference type="Pfam" id="PF12215">
    <property type="entry name" value="Glyco_hydr_116N"/>
    <property type="match status" value="1"/>
</dbReference>
<dbReference type="GO" id="GO:0016020">
    <property type="term" value="C:membrane"/>
    <property type="evidence" value="ECO:0007669"/>
    <property type="project" value="InterPro"/>
</dbReference>
<dbReference type="InterPro" id="IPR024462">
    <property type="entry name" value="GH116_N"/>
</dbReference>
<dbReference type="GO" id="GO:0008422">
    <property type="term" value="F:beta-glucosidase activity"/>
    <property type="evidence" value="ECO:0007669"/>
    <property type="project" value="TreeGrafter"/>
</dbReference>
<dbReference type="PANTHER" id="PTHR12654:SF0">
    <property type="entry name" value="NON-LYSOSOMAL GLUCOSYLCERAMIDASE"/>
    <property type="match status" value="1"/>
</dbReference>
<dbReference type="SUPFAM" id="SSF48208">
    <property type="entry name" value="Six-hairpin glycosidases"/>
    <property type="match status" value="1"/>
</dbReference>
<dbReference type="EMBL" id="CP018092">
    <property type="protein sequence ID" value="ATS17562.1"/>
    <property type="molecule type" value="Genomic_DNA"/>
</dbReference>
<organism evidence="3 4">
    <name type="scientific">Parathermosynechococcus lividus PCC 6715</name>
    <dbReference type="NCBI Taxonomy" id="1917166"/>
    <lineage>
        <taxon>Bacteria</taxon>
        <taxon>Bacillati</taxon>
        <taxon>Cyanobacteriota</taxon>
        <taxon>Cyanophyceae</taxon>
        <taxon>Acaryochloridales</taxon>
        <taxon>Thermosynechococcaceae</taxon>
        <taxon>Parathermosynechococcus</taxon>
    </lineage>
</organism>
<dbReference type="InterPro" id="IPR052566">
    <property type="entry name" value="Non-lysos_glucosylceramidase"/>
</dbReference>
<gene>
    <name evidence="3" type="ORF">BRW62_01045</name>
</gene>
<dbReference type="PIRSF" id="PIRSF028944">
    <property type="entry name" value="Beta_gluc_GBA2"/>
    <property type="match status" value="1"/>
</dbReference>
<protein>
    <submittedName>
        <fullName evidence="3">Bile acid beta-glucosidase</fullName>
    </submittedName>
</protein>
<dbReference type="GO" id="GO:0004348">
    <property type="term" value="F:glucosylceramidase activity"/>
    <property type="evidence" value="ECO:0007669"/>
    <property type="project" value="InterPro"/>
</dbReference>
<sequence length="788" mass="88292">MENSVIDVANCAWSRAIAHGWETPYRVRYASNLDDGPWHGMPLGGFGAGCIGRSSAGDFNLWHLDGGEHLFQTVPACQFSLFEQGTGAYALGSPPADGTLAAWQWYPAGQGTYSARYPRSGFVYDGVFSTDVSCEQFSPILPHNYQETSYPLAVFLWQFHNPTAQPITLSLMFSWQNMVGWFTNATPSSAIEIRDDGSPVYTYTPRWRHSQGNFNEILQTEQYHGWRLRRSPHATPPQEGDGEWAALVPTGVGECFWHSRWNPDGDGADLWQYFAKDGSLPNCTDTTPAHASEQVAAAFALRFTVAPGQTTELPVVLAWDLPVTEFGAGIIYYRRYTDFCDRSGQNAVRLASRGLQHYRQWQQQIRSWQQPILEHPHWPDWFKMALCNELYVLSSGGTLWSAASDRDPLGQFAVLECLDYRWYESLDVRLYGSFALLHLWPDLEKTVMRAFARAIPTADPTPRIIGYFYRGDPATAYRAPRKVANAVPHDLGAPNEHPWERTNYTAYQDCNLWKDLAADFVLLVYRDFLLTGGSDLDFARECWPAVVAALNYLKQFDTDGDGLPENGGAPDQTYDDWRLQGVSAYCGGLWLAALEAAIALATVLEQPEGKTYDRWLQQARPRYHALLWNGAYYRLDTGSGSEVVMADQLCGQFYAKLLGLPDIVPPECARKALETIYNTCFLQFHNGTVGAANGLLPNGQPEDPHATHPLEVWIGINFGLAAFLWQSGMTAEAWRVAEVVVQQVYEHGLQFRTPEAITAEGTFRACMYLRPMAIWALAIVSQGEPLKT</sequence>
<dbReference type="PANTHER" id="PTHR12654">
    <property type="entry name" value="BILE ACID BETA-GLUCOSIDASE-RELATED"/>
    <property type="match status" value="1"/>
</dbReference>
<dbReference type="Pfam" id="PF04685">
    <property type="entry name" value="DUF608"/>
    <property type="match status" value="1"/>
</dbReference>
<dbReference type="InterPro" id="IPR012341">
    <property type="entry name" value="6hp_glycosidase-like_sf"/>
</dbReference>
<evidence type="ECO:0000313" key="3">
    <source>
        <dbReference type="EMBL" id="ATS17562.1"/>
    </source>
</evidence>
<evidence type="ECO:0000259" key="1">
    <source>
        <dbReference type="Pfam" id="PF04685"/>
    </source>
</evidence>
<name>A0A2D2PZ91_PARLV</name>
<reference evidence="3 4" key="1">
    <citation type="submission" date="2016-11" db="EMBL/GenBank/DDBJ databases">
        <title>Complete genome sequence of thermophilic cyanobacteria strain Synechococcus sp. PCC6715.</title>
        <authorList>
            <person name="Tang J."/>
            <person name="Daroch M."/>
            <person name="Liang Y."/>
            <person name="Jiang D."/>
            <person name="Shah M."/>
        </authorList>
    </citation>
    <scope>NUCLEOTIDE SEQUENCE [LARGE SCALE GENOMIC DNA]</scope>
    <source>
        <strain evidence="3 4">PCC 6715</strain>
    </source>
</reference>
<feature type="domain" description="Glycosyl-hydrolase family 116 catalytic region" evidence="1">
    <location>
        <begin position="410"/>
        <end position="777"/>
    </location>
</feature>
<evidence type="ECO:0000313" key="4">
    <source>
        <dbReference type="Proteomes" id="UP000231057"/>
    </source>
</evidence>
<feature type="domain" description="Glycosyl-hydrolase family 116 N-terminal" evidence="2">
    <location>
        <begin position="40"/>
        <end position="361"/>
    </location>
</feature>
<dbReference type="AlphaFoldDB" id="A0A2D2PZ91"/>
<dbReference type="InterPro" id="IPR006775">
    <property type="entry name" value="GH116_catalytic"/>
</dbReference>
<dbReference type="KEGG" id="slw:BRW62_01045"/>
<dbReference type="GO" id="GO:0006680">
    <property type="term" value="P:glucosylceramide catabolic process"/>
    <property type="evidence" value="ECO:0007669"/>
    <property type="project" value="InterPro"/>
</dbReference>
<proteinExistence type="predicted"/>
<evidence type="ECO:0000259" key="2">
    <source>
        <dbReference type="Pfam" id="PF12215"/>
    </source>
</evidence>